<dbReference type="Proteomes" id="UP000244224">
    <property type="component" value="Unassembled WGS sequence"/>
</dbReference>
<dbReference type="InterPro" id="IPR042184">
    <property type="entry name" value="YqeY/Aim41_N"/>
</dbReference>
<dbReference type="AlphaFoldDB" id="A0A2T6B976"/>
<keyword evidence="2" id="KW-1185">Reference proteome</keyword>
<dbReference type="Pfam" id="PF09424">
    <property type="entry name" value="YqeY"/>
    <property type="match status" value="1"/>
</dbReference>
<dbReference type="InterPro" id="IPR019004">
    <property type="entry name" value="YqeY/Aim41"/>
</dbReference>
<evidence type="ECO:0000313" key="2">
    <source>
        <dbReference type="Proteomes" id="UP000244224"/>
    </source>
</evidence>
<protein>
    <recommendedName>
        <fullName evidence="3">GatB/YqeY domain-containing protein</fullName>
    </recommendedName>
</protein>
<dbReference type="Gene3D" id="1.10.1510.10">
    <property type="entry name" value="Uncharacterised protein YqeY/AIM41 PF09424, N-terminal domain"/>
    <property type="match status" value="1"/>
</dbReference>
<dbReference type="GO" id="GO:0016884">
    <property type="term" value="F:carbon-nitrogen ligase activity, with glutamine as amido-N-donor"/>
    <property type="evidence" value="ECO:0007669"/>
    <property type="project" value="InterPro"/>
</dbReference>
<dbReference type="EMBL" id="QBKP01000002">
    <property type="protein sequence ID" value="PTX52627.1"/>
    <property type="molecule type" value="Genomic_DNA"/>
</dbReference>
<organism evidence="1 2">
    <name type="scientific">Gemmobacter caeni</name>
    <dbReference type="NCBI Taxonomy" id="589035"/>
    <lineage>
        <taxon>Bacteria</taxon>
        <taxon>Pseudomonadati</taxon>
        <taxon>Pseudomonadota</taxon>
        <taxon>Alphaproteobacteria</taxon>
        <taxon>Rhodobacterales</taxon>
        <taxon>Paracoccaceae</taxon>
        <taxon>Gemmobacter</taxon>
    </lineage>
</organism>
<dbReference type="Gene3D" id="1.10.10.410">
    <property type="match status" value="1"/>
</dbReference>
<dbReference type="PANTHER" id="PTHR28055">
    <property type="entry name" value="ALTERED INHERITANCE OF MITOCHONDRIA PROTEIN 41, MITOCHONDRIAL"/>
    <property type="match status" value="1"/>
</dbReference>
<accession>A0A2T6B976</accession>
<dbReference type="InterPro" id="IPR003789">
    <property type="entry name" value="Asn/Gln_tRNA_amidoTrase-B-like"/>
</dbReference>
<evidence type="ECO:0000313" key="1">
    <source>
        <dbReference type="EMBL" id="PTX52627.1"/>
    </source>
</evidence>
<dbReference type="PANTHER" id="PTHR28055:SF1">
    <property type="entry name" value="ALTERED INHERITANCE OF MITOCHONDRIA PROTEIN 41, MITOCHONDRIAL"/>
    <property type="match status" value="1"/>
</dbReference>
<evidence type="ECO:0008006" key="3">
    <source>
        <dbReference type="Google" id="ProtNLM"/>
    </source>
</evidence>
<comment type="caution">
    <text evidence="1">The sequence shown here is derived from an EMBL/GenBank/DDBJ whole genome shotgun (WGS) entry which is preliminary data.</text>
</comment>
<dbReference type="SUPFAM" id="SSF89095">
    <property type="entry name" value="GatB/YqeY motif"/>
    <property type="match status" value="1"/>
</dbReference>
<name>A0A2T6B976_9RHOB</name>
<sequence>MTTLDRLRADALAARKTKRPEAGLLTTLIGEIETRTKSLPEQRPLTEEELVAVVRKFLKGAEETLAAVEARRPEEADRLRADIRTLEAYLPAQLSEDELRAYAAARVRAGDGLGQVMAALKADFPGRYDGKLASAVVRGLLAA</sequence>
<gene>
    <name evidence="1" type="ORF">C8N34_102417</name>
</gene>
<dbReference type="InterPro" id="IPR023168">
    <property type="entry name" value="GatB_Yqey_C_2"/>
</dbReference>
<dbReference type="OrthoDB" id="9788127at2"/>
<dbReference type="RefSeq" id="WP_108128036.1">
    <property type="nucleotide sequence ID" value="NZ_QBKP01000002.1"/>
</dbReference>
<proteinExistence type="predicted"/>
<reference evidence="1 2" key="1">
    <citation type="submission" date="2018-04" db="EMBL/GenBank/DDBJ databases">
        <title>Genomic Encyclopedia of Archaeal and Bacterial Type Strains, Phase II (KMG-II): from individual species to whole genera.</title>
        <authorList>
            <person name="Goeker M."/>
        </authorList>
    </citation>
    <scope>NUCLEOTIDE SEQUENCE [LARGE SCALE GENOMIC DNA]</scope>
    <source>
        <strain evidence="1 2">DSM 21823</strain>
    </source>
</reference>